<keyword evidence="1" id="KW-0472">Membrane</keyword>
<dbReference type="RefSeq" id="WP_249903649.1">
    <property type="nucleotide sequence ID" value="NZ_JAMGBA010000001.1"/>
</dbReference>
<organism evidence="2 3">
    <name type="scientific">Sphingomonas caseinilyticus</name>
    <dbReference type="NCBI Taxonomy" id="2908205"/>
    <lineage>
        <taxon>Bacteria</taxon>
        <taxon>Pseudomonadati</taxon>
        <taxon>Pseudomonadota</taxon>
        <taxon>Alphaproteobacteria</taxon>
        <taxon>Sphingomonadales</taxon>
        <taxon>Sphingomonadaceae</taxon>
        <taxon>Sphingomonas</taxon>
    </lineage>
</organism>
<dbReference type="EMBL" id="JAMGBA010000001">
    <property type="protein sequence ID" value="MCL6698305.1"/>
    <property type="molecule type" value="Genomic_DNA"/>
</dbReference>
<feature type="transmembrane region" description="Helical" evidence="1">
    <location>
        <begin position="290"/>
        <end position="306"/>
    </location>
</feature>
<dbReference type="InterPro" id="IPR022604">
    <property type="entry name" value="DUF2955"/>
</dbReference>
<feature type="transmembrane region" description="Helical" evidence="1">
    <location>
        <begin position="178"/>
        <end position="196"/>
    </location>
</feature>
<feature type="transmembrane region" description="Helical" evidence="1">
    <location>
        <begin position="147"/>
        <end position="166"/>
    </location>
</feature>
<feature type="transmembrane region" description="Helical" evidence="1">
    <location>
        <begin position="95"/>
        <end position="111"/>
    </location>
</feature>
<sequence length="353" mass="38328">MAAASSFRPLWIEPVDSARLHYILRFAVGTTASFTICEYMGWQPSALAAVLSGIMLAKLPVSPPLKVGVALALVMGLSAWFFLALTMWLQEVPQVLFGLIGVILFLAFYMLAQAKAQLPLTLMLICIAIMPVITLTHPDQAPRMREVLTQAMIWAILMAWTMHAFWPKLAKVAPAPPQAAAAAPAATALAGTFIVLPVMLVYWLFGLTDAMPVLLQVVLLVAKMEEERSKATAGAKLISNFLGGFVGLGAYMVLGIAPTLLTFTIIVFILSMWFGYQISKGGIRGSNAELAFNATMIIFGIFVMKGDSNAGAWFARIIQFFIGCSVAVGMMALLWPRLEKRRAKMLSTDPVPL</sequence>
<evidence type="ECO:0000313" key="3">
    <source>
        <dbReference type="Proteomes" id="UP001203410"/>
    </source>
</evidence>
<feature type="transmembrane region" description="Helical" evidence="1">
    <location>
        <begin position="118"/>
        <end position="135"/>
    </location>
</feature>
<feature type="transmembrane region" description="Helical" evidence="1">
    <location>
        <begin position="69"/>
        <end position="89"/>
    </location>
</feature>
<feature type="transmembrane region" description="Helical" evidence="1">
    <location>
        <begin position="260"/>
        <end position="278"/>
    </location>
</feature>
<gene>
    <name evidence="2" type="ORF">LZ496_05855</name>
</gene>
<dbReference type="Proteomes" id="UP001203410">
    <property type="component" value="Unassembled WGS sequence"/>
</dbReference>
<feature type="transmembrane region" description="Helical" evidence="1">
    <location>
        <begin position="312"/>
        <end position="335"/>
    </location>
</feature>
<dbReference type="Pfam" id="PF11168">
    <property type="entry name" value="DUF2955"/>
    <property type="match status" value="1"/>
</dbReference>
<accession>A0ABT0RTJ3</accession>
<name>A0ABT0RTJ3_9SPHN</name>
<proteinExistence type="predicted"/>
<reference evidence="2 3" key="1">
    <citation type="submission" date="2022-05" db="EMBL/GenBank/DDBJ databases">
        <authorList>
            <person name="Jo J.-H."/>
            <person name="Im W.-T."/>
        </authorList>
    </citation>
    <scope>NUCLEOTIDE SEQUENCE [LARGE SCALE GENOMIC DNA]</scope>
    <source>
        <strain evidence="2 3">NSE70-1</strain>
    </source>
</reference>
<keyword evidence="1" id="KW-1133">Transmembrane helix</keyword>
<keyword evidence="3" id="KW-1185">Reference proteome</keyword>
<keyword evidence="1" id="KW-0812">Transmembrane</keyword>
<evidence type="ECO:0000256" key="1">
    <source>
        <dbReference type="SAM" id="Phobius"/>
    </source>
</evidence>
<comment type="caution">
    <text evidence="2">The sequence shown here is derived from an EMBL/GenBank/DDBJ whole genome shotgun (WGS) entry which is preliminary data.</text>
</comment>
<protein>
    <submittedName>
        <fullName evidence="2">DUF2955 domain-containing protein</fullName>
    </submittedName>
</protein>
<evidence type="ECO:0000313" key="2">
    <source>
        <dbReference type="EMBL" id="MCL6698305.1"/>
    </source>
</evidence>